<dbReference type="KEGG" id="nabu:FZC36_01610"/>
<dbReference type="InterPro" id="IPR000056">
    <property type="entry name" value="Ribul_P_3_epim-like"/>
</dbReference>
<dbReference type="EMBL" id="CP043314">
    <property type="protein sequence ID" value="QEK39127.1"/>
    <property type="molecule type" value="Genomic_DNA"/>
</dbReference>
<keyword evidence="1" id="KW-0479">Metal-binding</keyword>
<organism evidence="3 4">
    <name type="scientific">Candidatus Nesciobacter abundans</name>
    <dbReference type="NCBI Taxonomy" id="2601668"/>
    <lineage>
        <taxon>Bacteria</taxon>
        <taxon>Pseudomonadati</taxon>
        <taxon>Pseudomonadota</taxon>
        <taxon>Alphaproteobacteria</taxon>
        <taxon>Holosporales</taxon>
        <taxon>Holosporaceae</taxon>
        <taxon>Candidatus Nesciobacter</taxon>
    </lineage>
</organism>
<dbReference type="PANTHER" id="PTHR11749">
    <property type="entry name" value="RIBULOSE-5-PHOSPHATE-3-EPIMERASE"/>
    <property type="match status" value="1"/>
</dbReference>
<keyword evidence="4" id="KW-1185">Reference proteome</keyword>
<dbReference type="SUPFAM" id="SSF51366">
    <property type="entry name" value="Ribulose-phoshate binding barrel"/>
    <property type="match status" value="1"/>
</dbReference>
<proteinExistence type="predicted"/>
<dbReference type="RefSeq" id="WP_148972250.1">
    <property type="nucleotide sequence ID" value="NZ_CP043314.1"/>
</dbReference>
<dbReference type="InterPro" id="IPR013785">
    <property type="entry name" value="Aldolase_TIM"/>
</dbReference>
<dbReference type="GO" id="GO:0005975">
    <property type="term" value="P:carbohydrate metabolic process"/>
    <property type="evidence" value="ECO:0007669"/>
    <property type="project" value="InterPro"/>
</dbReference>
<dbReference type="Proteomes" id="UP000324924">
    <property type="component" value="Chromosome"/>
</dbReference>
<accession>A0A5C0UHE1</accession>
<dbReference type="Pfam" id="PF00834">
    <property type="entry name" value="Ribul_P_3_epim"/>
    <property type="match status" value="1"/>
</dbReference>
<evidence type="ECO:0000313" key="3">
    <source>
        <dbReference type="EMBL" id="QEK39127.1"/>
    </source>
</evidence>
<dbReference type="GO" id="GO:0016857">
    <property type="term" value="F:racemase and epimerase activity, acting on carbohydrates and derivatives"/>
    <property type="evidence" value="ECO:0007669"/>
    <property type="project" value="InterPro"/>
</dbReference>
<sequence length="233" mass="26914">MNEKMKLDLYASLLAFETINFEDEIKKIENSFAGIHLDYIDGNFINKFGIPPYFIKFIKKFFKKPIQVHIMGYVDNFIDEILSQDALPDSIFFHIDSSNNPELVIEKVKSKNIKIGISIENFGTKEMSIFDKIDEILIMTVKPGKCGQKFIEKNLLILDKIDSFCKEKATNDFYHTKNIFVDGGVNLETIQAVYKYNNDHEKITENTITNQHHKIKGCVVGSAYKDFLYNKIS</sequence>
<protein>
    <recommendedName>
        <fullName evidence="5">Ribulose-phosphate 3-epimerase</fullName>
    </recommendedName>
</protein>
<dbReference type="GO" id="GO:0046872">
    <property type="term" value="F:metal ion binding"/>
    <property type="evidence" value="ECO:0007669"/>
    <property type="project" value="UniProtKB-KW"/>
</dbReference>
<evidence type="ECO:0000256" key="2">
    <source>
        <dbReference type="ARBA" id="ARBA00023235"/>
    </source>
</evidence>
<evidence type="ECO:0008006" key="5">
    <source>
        <dbReference type="Google" id="ProtNLM"/>
    </source>
</evidence>
<keyword evidence="2" id="KW-0413">Isomerase</keyword>
<name>A0A5C0UHE1_9PROT</name>
<evidence type="ECO:0000256" key="1">
    <source>
        <dbReference type="ARBA" id="ARBA00022723"/>
    </source>
</evidence>
<reference evidence="3 4" key="1">
    <citation type="submission" date="2019-08" db="EMBL/GenBank/DDBJ databases">
        <title>Highly reduced genomes of protist endosymbionts show evolutionary convergence.</title>
        <authorList>
            <person name="George E."/>
            <person name="Husnik F."/>
            <person name="Tashyreva D."/>
            <person name="Prokopchuk G."/>
            <person name="Horak A."/>
            <person name="Kwong W.K."/>
            <person name="Lukes J."/>
            <person name="Keeling P.J."/>
        </authorList>
    </citation>
    <scope>NUCLEOTIDE SEQUENCE [LARGE SCALE GENOMIC DNA]</scope>
    <source>
        <strain evidence="3">1604HC</strain>
    </source>
</reference>
<dbReference type="InterPro" id="IPR011060">
    <property type="entry name" value="RibuloseP-bd_barrel"/>
</dbReference>
<dbReference type="OrthoDB" id="1645589at2"/>
<dbReference type="AlphaFoldDB" id="A0A5C0UHE1"/>
<gene>
    <name evidence="3" type="ORF">FZC36_01610</name>
</gene>
<evidence type="ECO:0000313" key="4">
    <source>
        <dbReference type="Proteomes" id="UP000324924"/>
    </source>
</evidence>
<dbReference type="Gene3D" id="3.20.20.70">
    <property type="entry name" value="Aldolase class I"/>
    <property type="match status" value="1"/>
</dbReference>